<organism evidence="2 3">
    <name type="scientific">Flavobacterium pisciphilum</name>
    <dbReference type="NCBI Taxonomy" id="2893755"/>
    <lineage>
        <taxon>Bacteria</taxon>
        <taxon>Pseudomonadati</taxon>
        <taxon>Bacteroidota</taxon>
        <taxon>Flavobacteriia</taxon>
        <taxon>Flavobacteriales</taxon>
        <taxon>Flavobacteriaceae</taxon>
        <taxon>Flavobacterium</taxon>
    </lineage>
</organism>
<dbReference type="EMBL" id="JAJJMO010000001">
    <property type="protein sequence ID" value="MCC9074330.1"/>
    <property type="molecule type" value="Genomic_DNA"/>
</dbReference>
<protein>
    <submittedName>
        <fullName evidence="2">AraC family transcriptional regulator</fullName>
    </submittedName>
</protein>
<keyword evidence="3" id="KW-1185">Reference proteome</keyword>
<dbReference type="PROSITE" id="PS01124">
    <property type="entry name" value="HTH_ARAC_FAMILY_2"/>
    <property type="match status" value="1"/>
</dbReference>
<dbReference type="InterPro" id="IPR053142">
    <property type="entry name" value="PchR_regulatory_protein"/>
</dbReference>
<dbReference type="PANTHER" id="PTHR47893:SF1">
    <property type="entry name" value="REGULATORY PROTEIN PCHR"/>
    <property type="match status" value="1"/>
</dbReference>
<dbReference type="Proteomes" id="UP001430919">
    <property type="component" value="Unassembled WGS sequence"/>
</dbReference>
<accession>A0ABS8MZY6</accession>
<dbReference type="SMART" id="SM00342">
    <property type="entry name" value="HTH_ARAC"/>
    <property type="match status" value="1"/>
</dbReference>
<gene>
    <name evidence="2" type="ORF">LNQ49_22305</name>
</gene>
<dbReference type="InterPro" id="IPR018060">
    <property type="entry name" value="HTH_AraC"/>
</dbReference>
<evidence type="ECO:0000259" key="1">
    <source>
        <dbReference type="PROSITE" id="PS01124"/>
    </source>
</evidence>
<dbReference type="Gene3D" id="1.10.10.60">
    <property type="entry name" value="Homeodomain-like"/>
    <property type="match status" value="1"/>
</dbReference>
<evidence type="ECO:0000313" key="3">
    <source>
        <dbReference type="Proteomes" id="UP001430919"/>
    </source>
</evidence>
<sequence length="334" mass="38493">MIEISHTYTLTSLWQKELAKELIEKLGAELIGDKFLQMPKNIADGGFYYTDVVPGLSVVIWDLTFKQDILIKRVKSKDDLYIIHYDFSDEMNLIHVEGIKHKIGYKANLGLGVFDNAIDNVFQPVVGERVFAMRLLVAKDLLKLTVANGVIRDSNKRKIKSGKNTLFFYDHIDSKSKVILHAIKSKSFLDPAFEIYLRGVALRLLAKFIDRYSNLAPMLHHITEKEAEILNTTKDYLLENLYIGFPGIDFLADMAGMSVSKYMSLFKKMFIGTPKNFFLREKMILANELLKSEKFDSLTDISHELNYTKLSYFTSIYFQQFNRKPSEDFVKATF</sequence>
<proteinExistence type="predicted"/>
<dbReference type="RefSeq" id="WP_229991144.1">
    <property type="nucleotide sequence ID" value="NZ_JAJJMO010000001.1"/>
</dbReference>
<dbReference type="PANTHER" id="PTHR47893">
    <property type="entry name" value="REGULATORY PROTEIN PCHR"/>
    <property type="match status" value="1"/>
</dbReference>
<comment type="caution">
    <text evidence="2">The sequence shown here is derived from an EMBL/GenBank/DDBJ whole genome shotgun (WGS) entry which is preliminary data.</text>
</comment>
<evidence type="ECO:0000313" key="2">
    <source>
        <dbReference type="EMBL" id="MCC9074330.1"/>
    </source>
</evidence>
<name>A0ABS8MZY6_9FLAO</name>
<feature type="domain" description="HTH araC/xylS-type" evidence="1">
    <location>
        <begin position="231"/>
        <end position="331"/>
    </location>
</feature>
<reference evidence="2" key="1">
    <citation type="submission" date="2021-11" db="EMBL/GenBank/DDBJ databases">
        <title>Description of novel Flavobacterium species.</title>
        <authorList>
            <person name="Saticioglu I.B."/>
            <person name="Ay H."/>
            <person name="Altun S."/>
            <person name="Duman M."/>
        </authorList>
    </citation>
    <scope>NUCLEOTIDE SEQUENCE</scope>
    <source>
        <strain evidence="2">F-65</strain>
    </source>
</reference>